<evidence type="ECO:0000256" key="4">
    <source>
        <dbReference type="ARBA" id="ARBA00022840"/>
    </source>
</evidence>
<dbReference type="InterPro" id="IPR018181">
    <property type="entry name" value="Heat_shock_70_CS"/>
</dbReference>
<dbReference type="InterPro" id="IPR013126">
    <property type="entry name" value="Hsp_70_fam"/>
</dbReference>
<evidence type="ECO:0000256" key="1">
    <source>
        <dbReference type="ARBA" id="ARBA00007381"/>
    </source>
</evidence>
<keyword evidence="4 7" id="KW-0067">ATP-binding</keyword>
<dbReference type="EMBL" id="BOMG01000004">
    <property type="protein sequence ID" value="GID51793.1"/>
    <property type="molecule type" value="Genomic_DNA"/>
</dbReference>
<dbReference type="PROSITE" id="PS01036">
    <property type="entry name" value="HSP70_3"/>
    <property type="match status" value="1"/>
</dbReference>
<dbReference type="SUPFAM" id="SSF100920">
    <property type="entry name" value="Heat shock protein 70kD (HSP70), peptide-binding domain"/>
    <property type="match status" value="1"/>
</dbReference>
<gene>
    <name evidence="8" type="primary">dnaK_1</name>
    <name evidence="8" type="ORF">Aco03nite_001970</name>
</gene>
<comment type="caution">
    <text evidence="8">The sequence shown here is derived from an EMBL/GenBank/DDBJ whole genome shotgun (WGS) entry which is preliminary data.</text>
</comment>
<dbReference type="CDD" id="cd24029">
    <property type="entry name" value="ASKHA_NBD_HSP70_DnaK_HscA_HscC"/>
    <property type="match status" value="1"/>
</dbReference>
<dbReference type="InterPro" id="IPR029047">
    <property type="entry name" value="HSP70_peptide-bd_sf"/>
</dbReference>
<keyword evidence="2" id="KW-0597">Phosphoprotein</keyword>
<dbReference type="Pfam" id="PF00012">
    <property type="entry name" value="HSP70"/>
    <property type="match status" value="2"/>
</dbReference>
<evidence type="ECO:0000256" key="5">
    <source>
        <dbReference type="ARBA" id="ARBA00023016"/>
    </source>
</evidence>
<sequence>MSDEMTFLGIDLGTTYSVVTYIDETGRPSVIRNVITNTETTPSVVYFEEESGEVIVGEAARNVARVYPHRVVERVKRSMGSEVQWDFDGHSHSAEAISALILKRLAEDARDYIGREVKQVVITVPAYFGMLERDATRNAGRIAGLDVIGIVPEPVAAALQYEMHRGDQPRTVLVYDLGGGTFDTTVIRISADLIEVLCTDGDQELGGVDWDRRLADHLLTEFIARAEPDGDPAGDEQFLSELQQTAEELKRHLSQATTRKVPIRFGGSVANVEVSRETFEDITRDYLDRTIEYTERTLGKLAAKLTIDDPAAAIDEVLLVGGSSKMPAVRARLTARWPGWQPKLHDPDLAVAKGAARYAFSRSLWDWERSGAAAPTPEEQNARITHLAQRSGVDEDALREMAAKKIVNVLPKSFGVMLTDPTVTPYRHYVEHLVHADEALPSGERVLNARTIEDGQTSVSIEIYEQAGATESPDLDANKAVDHGSGEIGGLPPLKAGSPVDITMVVDDEGLLRLHAVEPSTGKELDIEVRVSILSEAQVNEAKEVVAGITVRS</sequence>
<dbReference type="InterPro" id="IPR043129">
    <property type="entry name" value="ATPase_NBD"/>
</dbReference>
<evidence type="ECO:0000256" key="6">
    <source>
        <dbReference type="ARBA" id="ARBA00023186"/>
    </source>
</evidence>
<dbReference type="Gene3D" id="2.60.34.10">
    <property type="entry name" value="Substrate Binding Domain Of DNAk, Chain A, domain 1"/>
    <property type="match status" value="1"/>
</dbReference>
<dbReference type="PROSITE" id="PS00297">
    <property type="entry name" value="HSP70_1"/>
    <property type="match status" value="1"/>
</dbReference>
<evidence type="ECO:0000256" key="7">
    <source>
        <dbReference type="RuleBase" id="RU003322"/>
    </source>
</evidence>
<organism evidence="8 9">
    <name type="scientific">Actinoplanes couchii</name>
    <dbReference type="NCBI Taxonomy" id="403638"/>
    <lineage>
        <taxon>Bacteria</taxon>
        <taxon>Bacillati</taxon>
        <taxon>Actinomycetota</taxon>
        <taxon>Actinomycetes</taxon>
        <taxon>Micromonosporales</taxon>
        <taxon>Micromonosporaceae</taxon>
        <taxon>Actinoplanes</taxon>
    </lineage>
</organism>
<dbReference type="PANTHER" id="PTHR19375">
    <property type="entry name" value="HEAT SHOCK PROTEIN 70KDA"/>
    <property type="match status" value="1"/>
</dbReference>
<evidence type="ECO:0000256" key="2">
    <source>
        <dbReference type="ARBA" id="ARBA00022553"/>
    </source>
</evidence>
<dbReference type="PROSITE" id="PS00329">
    <property type="entry name" value="HSP70_2"/>
    <property type="match status" value="1"/>
</dbReference>
<keyword evidence="3 7" id="KW-0547">Nucleotide-binding</keyword>
<dbReference type="RefSeq" id="WP_203792609.1">
    <property type="nucleotide sequence ID" value="NZ_BAAAQE010000090.1"/>
</dbReference>
<dbReference type="PRINTS" id="PR00301">
    <property type="entry name" value="HEATSHOCK70"/>
</dbReference>
<keyword evidence="9" id="KW-1185">Reference proteome</keyword>
<keyword evidence="5" id="KW-0346">Stress response</keyword>
<proteinExistence type="inferred from homology"/>
<dbReference type="SUPFAM" id="SSF53067">
    <property type="entry name" value="Actin-like ATPase domain"/>
    <property type="match status" value="2"/>
</dbReference>
<comment type="similarity">
    <text evidence="1 7">Belongs to the heat shock protein 70 family.</text>
</comment>
<dbReference type="Gene3D" id="3.30.420.40">
    <property type="match status" value="2"/>
</dbReference>
<accession>A0ABQ3WZS9</accession>
<keyword evidence="6" id="KW-0143">Chaperone</keyword>
<evidence type="ECO:0000256" key="3">
    <source>
        <dbReference type="ARBA" id="ARBA00022741"/>
    </source>
</evidence>
<protein>
    <submittedName>
        <fullName evidence="8">Molecular chaperone DnaK</fullName>
    </submittedName>
</protein>
<evidence type="ECO:0000313" key="8">
    <source>
        <dbReference type="EMBL" id="GID51793.1"/>
    </source>
</evidence>
<name>A0ABQ3WZS9_9ACTN</name>
<dbReference type="Proteomes" id="UP000612282">
    <property type="component" value="Unassembled WGS sequence"/>
</dbReference>
<reference evidence="8 9" key="1">
    <citation type="submission" date="2021-01" db="EMBL/GenBank/DDBJ databases">
        <title>Whole genome shotgun sequence of Actinoplanes couchii NBRC 106145.</title>
        <authorList>
            <person name="Komaki H."/>
            <person name="Tamura T."/>
        </authorList>
    </citation>
    <scope>NUCLEOTIDE SEQUENCE [LARGE SCALE GENOMIC DNA]</scope>
    <source>
        <strain evidence="8 9">NBRC 106145</strain>
    </source>
</reference>
<dbReference type="Gene3D" id="3.90.640.10">
    <property type="entry name" value="Actin, Chain A, domain 4"/>
    <property type="match status" value="1"/>
</dbReference>
<evidence type="ECO:0000313" key="9">
    <source>
        <dbReference type="Proteomes" id="UP000612282"/>
    </source>
</evidence>